<dbReference type="SUPFAM" id="SSF46689">
    <property type="entry name" value="Homeodomain-like"/>
    <property type="match status" value="1"/>
</dbReference>
<evidence type="ECO:0000256" key="4">
    <source>
        <dbReference type="ARBA" id="ARBA00023163"/>
    </source>
</evidence>
<dbReference type="OrthoDB" id="2143914at2759"/>
<dbReference type="Pfam" id="PF00249">
    <property type="entry name" value="Myb_DNA-binding"/>
    <property type="match status" value="1"/>
</dbReference>
<dbReference type="EnsemblPlants" id="Ma04_t24870.1">
    <property type="protein sequence ID" value="Ma04_p24870.1"/>
    <property type="gene ID" value="Ma04_g24870"/>
</dbReference>
<dbReference type="PANTHER" id="PTHR47998:SF93">
    <property type="entry name" value="MYB-LIKE TRANSCRIPTION FACTOR ETC1"/>
    <property type="match status" value="1"/>
</dbReference>
<evidence type="ECO:0000256" key="2">
    <source>
        <dbReference type="ARBA" id="ARBA00023015"/>
    </source>
</evidence>
<dbReference type="GO" id="GO:0005634">
    <property type="term" value="C:nucleus"/>
    <property type="evidence" value="ECO:0007669"/>
    <property type="project" value="UniProtKB-SubCell"/>
</dbReference>
<reference evidence="9" key="2">
    <citation type="submission" date="2021-05" db="UniProtKB">
        <authorList>
            <consortium name="EnsemblPlants"/>
        </authorList>
    </citation>
    <scope>IDENTIFICATION</scope>
    <source>
        <strain evidence="9">subsp. malaccensis</strain>
    </source>
</reference>
<dbReference type="PROSITE" id="PS51294">
    <property type="entry name" value="HTH_MYB"/>
    <property type="match status" value="1"/>
</dbReference>
<dbReference type="GO" id="GO:0009653">
    <property type="term" value="P:anatomical structure morphogenesis"/>
    <property type="evidence" value="ECO:0007669"/>
    <property type="project" value="UniProtKB-ARBA"/>
</dbReference>
<gene>
    <name evidence="8" type="ORF">GSMUA_130940.1</name>
</gene>
<dbReference type="GO" id="GO:0048731">
    <property type="term" value="P:system development"/>
    <property type="evidence" value="ECO:0007669"/>
    <property type="project" value="UniProtKB-ARBA"/>
</dbReference>
<feature type="domain" description="HTH myb-type" evidence="7">
    <location>
        <begin position="46"/>
        <end position="91"/>
    </location>
</feature>
<dbReference type="InterPro" id="IPR017930">
    <property type="entry name" value="Myb_dom"/>
</dbReference>
<dbReference type="FunFam" id="1.10.10.60:FF:000160">
    <property type="entry name" value="MYB-like transcription factor"/>
    <property type="match status" value="1"/>
</dbReference>
<evidence type="ECO:0000313" key="9">
    <source>
        <dbReference type="EnsemblPlants" id="Ma04_p24870.1"/>
    </source>
</evidence>
<proteinExistence type="predicted"/>
<dbReference type="SMART" id="SM00717">
    <property type="entry name" value="SANT"/>
    <property type="match status" value="1"/>
</dbReference>
<protein>
    <submittedName>
        <fullName evidence="8">(wild Malaysian banana) hypothetical protein</fullName>
    </submittedName>
</protein>
<dbReference type="CDD" id="cd00167">
    <property type="entry name" value="SANT"/>
    <property type="match status" value="1"/>
</dbReference>
<keyword evidence="10" id="KW-1185">Reference proteome</keyword>
<dbReference type="KEGG" id="mus:103972519"/>
<evidence type="ECO:0000259" key="7">
    <source>
        <dbReference type="PROSITE" id="PS51294"/>
    </source>
</evidence>
<accession>A0A804ITJ9</accession>
<dbReference type="GO" id="GO:0003677">
    <property type="term" value="F:DNA binding"/>
    <property type="evidence" value="ECO:0007669"/>
    <property type="project" value="UniProtKB-KW"/>
</dbReference>
<dbReference type="GO" id="GO:0030154">
    <property type="term" value="P:cell differentiation"/>
    <property type="evidence" value="ECO:0007669"/>
    <property type="project" value="UniProtKB-ARBA"/>
</dbReference>
<dbReference type="InterPro" id="IPR001005">
    <property type="entry name" value="SANT/Myb"/>
</dbReference>
<dbReference type="InterPro" id="IPR015495">
    <property type="entry name" value="Myb_TF_plants"/>
</dbReference>
<evidence type="ECO:0000259" key="6">
    <source>
        <dbReference type="PROSITE" id="PS50090"/>
    </source>
</evidence>
<keyword evidence="5" id="KW-0539">Nucleus</keyword>
<sequence length="113" mass="13185">MEKRQLNQEKTEGFMLLPSLSPNLFDGPLICAEEVSNTERELTDMSEEEVDLIYRMHRLVGDRWELIAGRIPGRTPEEIKRFWKMKNDPCFAEKGLKRKRAVQGTVAQVQNHK</sequence>
<reference evidence="8" key="1">
    <citation type="submission" date="2021-03" db="EMBL/GenBank/DDBJ databases">
        <authorList>
            <consortium name="Genoscope - CEA"/>
            <person name="William W."/>
        </authorList>
    </citation>
    <scope>NUCLEOTIDE SEQUENCE</scope>
    <source>
        <strain evidence="8">Doubled-haploid Pahang</strain>
    </source>
</reference>
<evidence type="ECO:0000313" key="10">
    <source>
        <dbReference type="Proteomes" id="UP000012960"/>
    </source>
</evidence>
<evidence type="ECO:0000256" key="3">
    <source>
        <dbReference type="ARBA" id="ARBA00023125"/>
    </source>
</evidence>
<dbReference type="Gene3D" id="1.10.10.60">
    <property type="entry name" value="Homeodomain-like"/>
    <property type="match status" value="1"/>
</dbReference>
<keyword evidence="4" id="KW-0804">Transcription</keyword>
<dbReference type="PROSITE" id="PS50090">
    <property type="entry name" value="MYB_LIKE"/>
    <property type="match status" value="1"/>
</dbReference>
<organism evidence="9 10">
    <name type="scientific">Musa acuminata subsp. malaccensis</name>
    <name type="common">Wild banana</name>
    <name type="synonym">Musa malaccensis</name>
    <dbReference type="NCBI Taxonomy" id="214687"/>
    <lineage>
        <taxon>Eukaryota</taxon>
        <taxon>Viridiplantae</taxon>
        <taxon>Streptophyta</taxon>
        <taxon>Embryophyta</taxon>
        <taxon>Tracheophyta</taxon>
        <taxon>Spermatophyta</taxon>
        <taxon>Magnoliopsida</taxon>
        <taxon>Liliopsida</taxon>
        <taxon>Zingiberales</taxon>
        <taxon>Musaceae</taxon>
        <taxon>Musa</taxon>
    </lineage>
</organism>
<dbReference type="AlphaFoldDB" id="A0A804ITJ9"/>
<name>A0A804ITJ9_MUSAM</name>
<evidence type="ECO:0000256" key="5">
    <source>
        <dbReference type="ARBA" id="ARBA00023242"/>
    </source>
</evidence>
<dbReference type="InParanoid" id="A0A804ITJ9"/>
<dbReference type="PANTHER" id="PTHR47998">
    <property type="entry name" value="TRANSCRIPTION FACTOR MYB51-LIKE ISOFORM X1"/>
    <property type="match status" value="1"/>
</dbReference>
<dbReference type="Proteomes" id="UP000012960">
    <property type="component" value="Unplaced"/>
</dbReference>
<keyword evidence="3" id="KW-0238">DNA-binding</keyword>
<dbReference type="EMBL" id="HG996469">
    <property type="protein sequence ID" value="CAG1843299.1"/>
    <property type="molecule type" value="Genomic_DNA"/>
</dbReference>
<dbReference type="Gramene" id="Ma04_t24870.1">
    <property type="protein sequence ID" value="Ma04_p24870.1"/>
    <property type="gene ID" value="Ma04_g24870"/>
</dbReference>
<keyword evidence="2" id="KW-0805">Transcription regulation</keyword>
<comment type="subcellular location">
    <subcellularLocation>
        <location evidence="1">Nucleus</location>
    </subcellularLocation>
</comment>
<evidence type="ECO:0000313" key="8">
    <source>
        <dbReference type="EMBL" id="CAG1843299.1"/>
    </source>
</evidence>
<evidence type="ECO:0000256" key="1">
    <source>
        <dbReference type="ARBA" id="ARBA00004123"/>
    </source>
</evidence>
<dbReference type="InterPro" id="IPR009057">
    <property type="entry name" value="Homeodomain-like_sf"/>
</dbReference>
<dbReference type="GO" id="GO:0090558">
    <property type="term" value="P:plant epidermis development"/>
    <property type="evidence" value="ECO:0007669"/>
    <property type="project" value="UniProtKB-ARBA"/>
</dbReference>
<feature type="domain" description="Myb-like" evidence="6">
    <location>
        <begin position="37"/>
        <end position="84"/>
    </location>
</feature>